<protein>
    <recommendedName>
        <fullName evidence="3">Peptidase inhibitor family I36</fullName>
    </recommendedName>
</protein>
<accession>A0ABP6QAZ3</accession>
<name>A0ABP6QAZ3_9ACTN</name>
<keyword evidence="2" id="KW-1185">Reference proteome</keyword>
<dbReference type="Proteomes" id="UP001501237">
    <property type="component" value="Unassembled WGS sequence"/>
</dbReference>
<comment type="caution">
    <text evidence="1">The sequence shown here is derived from an EMBL/GenBank/DDBJ whole genome shotgun (WGS) entry which is preliminary data.</text>
</comment>
<evidence type="ECO:0008006" key="3">
    <source>
        <dbReference type="Google" id="ProtNLM"/>
    </source>
</evidence>
<dbReference type="EMBL" id="BAAAUV010000008">
    <property type="protein sequence ID" value="GAA3216738.1"/>
    <property type="molecule type" value="Genomic_DNA"/>
</dbReference>
<reference evidence="2" key="1">
    <citation type="journal article" date="2019" name="Int. J. Syst. Evol. Microbiol.">
        <title>The Global Catalogue of Microorganisms (GCM) 10K type strain sequencing project: providing services to taxonomists for standard genome sequencing and annotation.</title>
        <authorList>
            <consortium name="The Broad Institute Genomics Platform"/>
            <consortium name="The Broad Institute Genome Sequencing Center for Infectious Disease"/>
            <person name="Wu L."/>
            <person name="Ma J."/>
        </authorList>
    </citation>
    <scope>NUCLEOTIDE SEQUENCE [LARGE SCALE GENOMIC DNA]</scope>
    <source>
        <strain evidence="2">JCM 9377</strain>
    </source>
</reference>
<sequence length="78" mass="8251">MGATVSGCGNSTYFVTLFRSRTGPDQVLDNSTYFYDGGGSVAYWAPCSGTGKYYGSLSTWNGWISSHITDGPTVSVSC</sequence>
<organism evidence="1 2">
    <name type="scientific">Actinocorallia longicatena</name>
    <dbReference type="NCBI Taxonomy" id="111803"/>
    <lineage>
        <taxon>Bacteria</taxon>
        <taxon>Bacillati</taxon>
        <taxon>Actinomycetota</taxon>
        <taxon>Actinomycetes</taxon>
        <taxon>Streptosporangiales</taxon>
        <taxon>Thermomonosporaceae</taxon>
        <taxon>Actinocorallia</taxon>
    </lineage>
</organism>
<gene>
    <name evidence="1" type="ORF">GCM10010468_39020</name>
</gene>
<evidence type="ECO:0000313" key="2">
    <source>
        <dbReference type="Proteomes" id="UP001501237"/>
    </source>
</evidence>
<evidence type="ECO:0000313" key="1">
    <source>
        <dbReference type="EMBL" id="GAA3216738.1"/>
    </source>
</evidence>
<proteinExistence type="predicted"/>